<accession>J9G8G7</accession>
<evidence type="ECO:0000313" key="1">
    <source>
        <dbReference type="EMBL" id="EJW95784.1"/>
    </source>
</evidence>
<gene>
    <name evidence="1" type="ORF">EVA_16107</name>
</gene>
<feature type="non-terminal residue" evidence="1">
    <location>
        <position position="1"/>
    </location>
</feature>
<proteinExistence type="predicted"/>
<reference evidence="1" key="1">
    <citation type="journal article" date="2012" name="PLoS ONE">
        <title>Gene sets for utilization of primary and secondary nutrition supplies in the distal gut of endangered iberian lynx.</title>
        <authorList>
            <person name="Alcaide M."/>
            <person name="Messina E."/>
            <person name="Richter M."/>
            <person name="Bargiela R."/>
            <person name="Peplies J."/>
            <person name="Huws S.A."/>
            <person name="Newbold C.J."/>
            <person name="Golyshin P.N."/>
            <person name="Simon M.A."/>
            <person name="Lopez G."/>
            <person name="Yakimov M.M."/>
            <person name="Ferrer M."/>
        </authorList>
    </citation>
    <scope>NUCLEOTIDE SEQUENCE</scope>
</reference>
<organism evidence="1">
    <name type="scientific">gut metagenome</name>
    <dbReference type="NCBI Taxonomy" id="749906"/>
    <lineage>
        <taxon>unclassified sequences</taxon>
        <taxon>metagenomes</taxon>
        <taxon>organismal metagenomes</taxon>
    </lineage>
</organism>
<dbReference type="EMBL" id="AMCI01005608">
    <property type="protein sequence ID" value="EJW95784.1"/>
    <property type="molecule type" value="Genomic_DNA"/>
</dbReference>
<sequence length="140" mass="15765">CDANISDVAFGLNHSHGFNVTRGYVKIDFTPAWELNARIIDFVFFTNKTSKQGKAQSLEESGNKMFRISPKMMIRARAYFMGEMVSELTNIGFSNINQVIASLSPKLPHDIPVGCTVQFRLTNCDSKQEMVYERSKGKGF</sequence>
<comment type="caution">
    <text evidence="1">The sequence shown here is derived from an EMBL/GenBank/DDBJ whole genome shotgun (WGS) entry which is preliminary data.</text>
</comment>
<protein>
    <submittedName>
        <fullName evidence="1">Transposase</fullName>
    </submittedName>
</protein>
<dbReference type="AlphaFoldDB" id="J9G8G7"/>
<name>J9G8G7_9ZZZZ</name>